<evidence type="ECO:0000259" key="1">
    <source>
        <dbReference type="Pfam" id="PF01609"/>
    </source>
</evidence>
<dbReference type="InterPro" id="IPR047952">
    <property type="entry name" value="Transpos_IS4"/>
</dbReference>
<organism evidence="2 3">
    <name type="scientific">Candidatus Desulfatibia profunda</name>
    <dbReference type="NCBI Taxonomy" id="2841695"/>
    <lineage>
        <taxon>Bacteria</taxon>
        <taxon>Pseudomonadati</taxon>
        <taxon>Thermodesulfobacteriota</taxon>
        <taxon>Desulfobacteria</taxon>
        <taxon>Desulfobacterales</taxon>
        <taxon>Desulfobacterales incertae sedis</taxon>
        <taxon>Candidatus Desulfatibia</taxon>
    </lineage>
</organism>
<dbReference type="PANTHER" id="PTHR37529:SF1">
    <property type="entry name" value="TRANSPOSASE INSG FOR INSERTION SEQUENCE ELEMENT IS4-RELATED"/>
    <property type="match status" value="1"/>
</dbReference>
<dbReference type="GO" id="GO:0006313">
    <property type="term" value="P:DNA transposition"/>
    <property type="evidence" value="ECO:0007669"/>
    <property type="project" value="InterPro"/>
</dbReference>
<accession>A0A8J6NTM9</accession>
<feature type="domain" description="Transposase IS4-like" evidence="1">
    <location>
        <begin position="138"/>
        <end position="368"/>
    </location>
</feature>
<name>A0A8J6NTM9_9BACT</name>
<dbReference type="PANTHER" id="PTHR37529">
    <property type="entry name" value="TRANSPOSASE INSG FOR INSERTION SEQUENCE ELEMENT IS4-RELATED"/>
    <property type="match status" value="1"/>
</dbReference>
<protein>
    <submittedName>
        <fullName evidence="2">IS4 family transposase</fullName>
    </submittedName>
</protein>
<sequence>MYEGNVGDSPRNPEGNLKNFQKLEGSIFNSIRNILPDHDITRACTETQYEYRNRTISPIVTVLHMILAAIWPEESFNASWQVLWNAAASKFTDMAGQSPSRNKVAEARKRLPRRLWDKLFGVIAQKGEELSKSFACWRQHRVVLVDGTCVSMPDEPELFEEFDSNAGLHGKGKYPLARIVTLCLAHTMTVVSYVVGGYRTSEWSLLKPMLKMLQKGDLLVGDRHFAAAHYYWHCQSHGLEFLTRANASLKVSRIKRLESYGQNDFIAFMKINPIYRKKDSALPDKIMVRFIQSAIRVRGQRQTVWFVTSLLEKKSYPASEIVGLYGARWRIETLFREVKIHLSADVLRSKLVGNIYKEIAARLMAVNIVRIIALEAAIWHGQVDPIRISFVHTVRAILSFSPSFSFEPIWKLPSIYEAMLTEIASNLVPQRSGRNEPRAVRRECKHYPSLKTTRAQWRLDNAA</sequence>
<dbReference type="Gene3D" id="3.90.350.10">
    <property type="entry name" value="Transposase Inhibitor Protein From Tn5, Chain A, domain 1"/>
    <property type="match status" value="1"/>
</dbReference>
<dbReference type="InterPro" id="IPR002559">
    <property type="entry name" value="Transposase_11"/>
</dbReference>
<dbReference type="AlphaFoldDB" id="A0A8J6NTM9"/>
<dbReference type="GO" id="GO:0003677">
    <property type="term" value="F:DNA binding"/>
    <property type="evidence" value="ECO:0007669"/>
    <property type="project" value="InterPro"/>
</dbReference>
<reference evidence="2 3" key="1">
    <citation type="submission" date="2020-08" db="EMBL/GenBank/DDBJ databases">
        <title>Bridging the membrane lipid divide: bacteria of the FCB group superphylum have the potential to synthesize archaeal ether lipids.</title>
        <authorList>
            <person name="Villanueva L."/>
            <person name="Von Meijenfeldt F.A.B."/>
            <person name="Westbye A.B."/>
            <person name="Yadav S."/>
            <person name="Hopmans E.C."/>
            <person name="Dutilh B.E."/>
            <person name="Sinninghe Damste J.S."/>
        </authorList>
    </citation>
    <scope>NUCLEOTIDE SEQUENCE [LARGE SCALE GENOMIC DNA]</scope>
    <source>
        <strain evidence="2">NIOZ-UU30</strain>
    </source>
</reference>
<dbReference type="GO" id="GO:0004803">
    <property type="term" value="F:transposase activity"/>
    <property type="evidence" value="ECO:0007669"/>
    <property type="project" value="InterPro"/>
</dbReference>
<comment type="caution">
    <text evidence="2">The sequence shown here is derived from an EMBL/GenBank/DDBJ whole genome shotgun (WGS) entry which is preliminary data.</text>
</comment>
<evidence type="ECO:0000313" key="3">
    <source>
        <dbReference type="Proteomes" id="UP000603434"/>
    </source>
</evidence>
<dbReference type="Proteomes" id="UP000603434">
    <property type="component" value="Unassembled WGS sequence"/>
</dbReference>
<dbReference type="SUPFAM" id="SSF53098">
    <property type="entry name" value="Ribonuclease H-like"/>
    <property type="match status" value="1"/>
</dbReference>
<dbReference type="Pfam" id="PF01609">
    <property type="entry name" value="DDE_Tnp_1"/>
    <property type="match status" value="1"/>
</dbReference>
<dbReference type="EMBL" id="JACNJH010000009">
    <property type="protein sequence ID" value="MBC8359793.1"/>
    <property type="molecule type" value="Genomic_DNA"/>
</dbReference>
<proteinExistence type="predicted"/>
<gene>
    <name evidence="2" type="ORF">H8E23_00135</name>
</gene>
<evidence type="ECO:0000313" key="2">
    <source>
        <dbReference type="EMBL" id="MBC8359793.1"/>
    </source>
</evidence>
<dbReference type="InterPro" id="IPR012337">
    <property type="entry name" value="RNaseH-like_sf"/>
</dbReference>
<dbReference type="NCBIfam" id="NF033592">
    <property type="entry name" value="transpos_IS4_1"/>
    <property type="match status" value="1"/>
</dbReference>